<dbReference type="GO" id="GO:0015528">
    <property type="term" value="F:lactose:proton symporter activity"/>
    <property type="evidence" value="ECO:0007669"/>
    <property type="project" value="TreeGrafter"/>
</dbReference>
<feature type="transmembrane region" description="Helical" evidence="8">
    <location>
        <begin position="372"/>
        <end position="391"/>
    </location>
</feature>
<dbReference type="PANTHER" id="PTHR23522:SF10">
    <property type="entry name" value="3-PHENYLPROPIONIC ACID TRANSPORTER-RELATED"/>
    <property type="match status" value="1"/>
</dbReference>
<gene>
    <name evidence="10" type="ORF">FC774_02075</name>
    <name evidence="11" type="ORF">FDB51_07430</name>
</gene>
<evidence type="ECO:0000256" key="4">
    <source>
        <dbReference type="ARBA" id="ARBA00022519"/>
    </source>
</evidence>
<dbReference type="Proteomes" id="UP000473681">
    <property type="component" value="Unassembled WGS sequence"/>
</dbReference>
<evidence type="ECO:0000256" key="7">
    <source>
        <dbReference type="ARBA" id="ARBA00023136"/>
    </source>
</evidence>
<dbReference type="InterPro" id="IPR020846">
    <property type="entry name" value="MFS_dom"/>
</dbReference>
<keyword evidence="4" id="KW-0997">Cell inner membrane</keyword>
<feature type="transmembrane region" description="Helical" evidence="8">
    <location>
        <begin position="300"/>
        <end position="319"/>
    </location>
</feature>
<keyword evidence="2" id="KW-0813">Transport</keyword>
<evidence type="ECO:0000259" key="9">
    <source>
        <dbReference type="PROSITE" id="PS50850"/>
    </source>
</evidence>
<keyword evidence="3" id="KW-1003">Cell membrane</keyword>
<dbReference type="InterPro" id="IPR024989">
    <property type="entry name" value="MFS_assoc_dom"/>
</dbReference>
<evidence type="ECO:0000256" key="8">
    <source>
        <dbReference type="SAM" id="Phobius"/>
    </source>
</evidence>
<evidence type="ECO:0000256" key="3">
    <source>
        <dbReference type="ARBA" id="ARBA00022475"/>
    </source>
</evidence>
<dbReference type="RefSeq" id="WP_053341647.1">
    <property type="nucleotide sequence ID" value="NZ_JACBBZ010000010.1"/>
</dbReference>
<dbReference type="SUPFAM" id="SSF103473">
    <property type="entry name" value="MFS general substrate transporter"/>
    <property type="match status" value="2"/>
</dbReference>
<reference evidence="12 13" key="1">
    <citation type="submission" date="2019-04" db="EMBL/GenBank/DDBJ databases">
        <title>Genome sequencing of Clostridium botulinum Groups I-IV and Clostridium butyricum.</title>
        <authorList>
            <person name="Brunt J."/>
            <person name="Van Vliet A.H.M."/>
            <person name="Stringer S.C."/>
            <person name="Carter A.T."/>
            <person name="Peck M.W."/>
        </authorList>
    </citation>
    <scope>NUCLEOTIDE SEQUENCE [LARGE SCALE GENOMIC DNA]</scope>
    <source>
        <strain evidence="10 13">1605</strain>
        <strain evidence="11 12">CB-K-33E</strain>
    </source>
</reference>
<keyword evidence="6 8" id="KW-1133">Transmembrane helix</keyword>
<feature type="transmembrane region" description="Helical" evidence="8">
    <location>
        <begin position="218"/>
        <end position="241"/>
    </location>
</feature>
<dbReference type="GO" id="GO:0030395">
    <property type="term" value="F:lactose binding"/>
    <property type="evidence" value="ECO:0007669"/>
    <property type="project" value="TreeGrafter"/>
</dbReference>
<comment type="caution">
    <text evidence="10">The sequence shown here is derived from an EMBL/GenBank/DDBJ whole genome shotgun (WGS) entry which is preliminary data.</text>
</comment>
<protein>
    <submittedName>
        <fullName evidence="10">MFS transporter</fullName>
    </submittedName>
</protein>
<feature type="transmembrane region" description="Helical" evidence="8">
    <location>
        <begin position="278"/>
        <end position="294"/>
    </location>
</feature>
<accession>A0A0L9YDC3</accession>
<evidence type="ECO:0000313" key="12">
    <source>
        <dbReference type="Proteomes" id="UP000473681"/>
    </source>
</evidence>
<dbReference type="GO" id="GO:0005886">
    <property type="term" value="C:plasma membrane"/>
    <property type="evidence" value="ECO:0007669"/>
    <property type="project" value="UniProtKB-SubCell"/>
</dbReference>
<evidence type="ECO:0000256" key="1">
    <source>
        <dbReference type="ARBA" id="ARBA00004429"/>
    </source>
</evidence>
<dbReference type="PROSITE" id="PS50850">
    <property type="entry name" value="MFS"/>
    <property type="match status" value="1"/>
</dbReference>
<dbReference type="EMBL" id="SWVK01000008">
    <property type="protein sequence ID" value="NFN34964.1"/>
    <property type="molecule type" value="Genomic_DNA"/>
</dbReference>
<sequence>MKNISFKLNTIRSFSMNLLFNSFGNSVVGTIYVLFLSQVKGFSDKDVSLMVGLIPIITIPSYILWGIIIDKTKKVVLTNKMVIIANIVTLILLIYVDNIYAFFIINLIRTVLLQPGGMVNDEYLLNLVKDNTGSYGSIRTFGTVGYGLGGLVCLLLMDYIEISGLLIIAIMSLASTLLFISKMPEINIDKSLKKGYHKTKFKIEQLDLLKNMKYMRLMIIYVLMNGTLASASSYAIPMIMIKLDAPQNIIGVMPFIMIVFELILLLQNKRLNFPKKRNKYLLIGLILLTIRWITMGVTESYIIIILISIIHGAVAGILLPIQNDMVEKFVPQNQQSTAIMLQTLLSSTIVPSILNIILGFLLEPWGIKSFGIVYLICNVITLFMYIINLLFNRYEEKRVVFDK</sequence>
<feature type="transmembrane region" description="Helical" evidence="8">
    <location>
        <begin position="16"/>
        <end position="35"/>
    </location>
</feature>
<keyword evidence="5 8" id="KW-0812">Transmembrane</keyword>
<evidence type="ECO:0000313" key="11">
    <source>
        <dbReference type="EMBL" id="NFN34964.1"/>
    </source>
</evidence>
<dbReference type="PANTHER" id="PTHR23522">
    <property type="entry name" value="BLL5896 PROTEIN"/>
    <property type="match status" value="1"/>
</dbReference>
<dbReference type="Pfam" id="PF12832">
    <property type="entry name" value="MFS_1_like"/>
    <property type="match status" value="1"/>
</dbReference>
<organism evidence="10 13">
    <name type="scientific">Clostridium botulinum</name>
    <dbReference type="NCBI Taxonomy" id="1491"/>
    <lineage>
        <taxon>Bacteria</taxon>
        <taxon>Bacillati</taxon>
        <taxon>Bacillota</taxon>
        <taxon>Clostridia</taxon>
        <taxon>Eubacteriales</taxon>
        <taxon>Clostridiaceae</taxon>
        <taxon>Clostridium</taxon>
    </lineage>
</organism>
<feature type="domain" description="Major facilitator superfamily (MFS) profile" evidence="9">
    <location>
        <begin position="214"/>
        <end position="403"/>
    </location>
</feature>
<comment type="subcellular location">
    <subcellularLocation>
        <location evidence="1">Cell inner membrane</location>
        <topology evidence="1">Multi-pass membrane protein</topology>
    </subcellularLocation>
</comment>
<dbReference type="EMBL" id="SWOV01000003">
    <property type="protein sequence ID" value="NFF86694.1"/>
    <property type="molecule type" value="Genomic_DNA"/>
</dbReference>
<evidence type="ECO:0000256" key="2">
    <source>
        <dbReference type="ARBA" id="ARBA00022448"/>
    </source>
</evidence>
<dbReference type="Gene3D" id="1.20.1250.20">
    <property type="entry name" value="MFS general substrate transporter like domains"/>
    <property type="match status" value="2"/>
</dbReference>
<dbReference type="Proteomes" id="UP000476820">
    <property type="component" value="Unassembled WGS sequence"/>
</dbReference>
<name>A0A0L9YDC3_CLOBO</name>
<dbReference type="OrthoDB" id="1910279at2"/>
<feature type="transmembrane region" description="Helical" evidence="8">
    <location>
        <begin position="339"/>
        <end position="360"/>
    </location>
</feature>
<evidence type="ECO:0000256" key="6">
    <source>
        <dbReference type="ARBA" id="ARBA00022989"/>
    </source>
</evidence>
<evidence type="ECO:0000313" key="10">
    <source>
        <dbReference type="EMBL" id="NFF86694.1"/>
    </source>
</evidence>
<keyword evidence="7 8" id="KW-0472">Membrane</keyword>
<proteinExistence type="predicted"/>
<evidence type="ECO:0000256" key="5">
    <source>
        <dbReference type="ARBA" id="ARBA00022692"/>
    </source>
</evidence>
<dbReference type="AlphaFoldDB" id="A0A0L9YDC3"/>
<evidence type="ECO:0000313" key="13">
    <source>
        <dbReference type="Proteomes" id="UP000476820"/>
    </source>
</evidence>
<feature type="transmembrane region" description="Helical" evidence="8">
    <location>
        <begin position="247"/>
        <end position="266"/>
    </location>
</feature>
<dbReference type="InterPro" id="IPR036259">
    <property type="entry name" value="MFS_trans_sf"/>
</dbReference>
<feature type="transmembrane region" description="Helical" evidence="8">
    <location>
        <begin position="81"/>
        <end position="108"/>
    </location>
</feature>
<feature type="transmembrane region" description="Helical" evidence="8">
    <location>
        <begin position="159"/>
        <end position="180"/>
    </location>
</feature>
<feature type="transmembrane region" description="Helical" evidence="8">
    <location>
        <begin position="47"/>
        <end position="69"/>
    </location>
</feature>